<keyword evidence="1" id="KW-0472">Membrane</keyword>
<dbReference type="AlphaFoldDB" id="A0A975J2D2"/>
<protein>
    <submittedName>
        <fullName evidence="3">DUF4105 domain-containing protein</fullName>
    </submittedName>
</protein>
<gene>
    <name evidence="3" type="ORF">KBB96_07705</name>
</gene>
<organism evidence="3 4">
    <name type="scientific">Luteolibacter ambystomatis</name>
    <dbReference type="NCBI Taxonomy" id="2824561"/>
    <lineage>
        <taxon>Bacteria</taxon>
        <taxon>Pseudomonadati</taxon>
        <taxon>Verrucomicrobiota</taxon>
        <taxon>Verrucomicrobiia</taxon>
        <taxon>Verrucomicrobiales</taxon>
        <taxon>Verrucomicrobiaceae</taxon>
        <taxon>Luteolibacter</taxon>
    </lineage>
</organism>
<feature type="transmembrane region" description="Helical" evidence="1">
    <location>
        <begin position="12"/>
        <end position="34"/>
    </location>
</feature>
<feature type="transmembrane region" description="Helical" evidence="1">
    <location>
        <begin position="40"/>
        <end position="60"/>
    </location>
</feature>
<sequence length="333" mass="38136">MPRSPVPALRTILRGLLQGLVWLALAIGVAWTFGALWFDSIWRGFAVLFLLAAVAALFRFRPLWKPQAGVAGTIVLVIGWWLTVPPKQDRDWKPEVARLASARIDADEVVIQNVRNFDYRTETDFTPRYETRTYHLSQLRGIDLFVNYWGSKWMAHPIVSFDFGGEGRVCFSIETRPEKGEGFSALGGLYRQFELICVVADERDVIRVRTNYRHGEDVYLYHFNATPEQARKSFGEYLATLNHLATHPRWYNAVTDNCTSAIRHQRVASERSPWDWRMLVNGFGDEMLYERGALDRSIPFPELKSRGHINDRAKAADQSPDFSKLIREGVPGC</sequence>
<feature type="domain" description="Lnb N-terminal periplasmic" evidence="2">
    <location>
        <begin position="126"/>
        <end position="281"/>
    </location>
</feature>
<dbReference type="RefSeq" id="WP_211634062.1">
    <property type="nucleotide sequence ID" value="NZ_CP073100.1"/>
</dbReference>
<dbReference type="Pfam" id="PF13387">
    <property type="entry name" value="Lnb_N"/>
    <property type="match status" value="1"/>
</dbReference>
<keyword evidence="4" id="KW-1185">Reference proteome</keyword>
<proteinExistence type="predicted"/>
<evidence type="ECO:0000259" key="2">
    <source>
        <dbReference type="Pfam" id="PF13387"/>
    </source>
</evidence>
<dbReference type="InterPro" id="IPR025178">
    <property type="entry name" value="Lnb_N"/>
</dbReference>
<reference evidence="3" key="1">
    <citation type="submission" date="2021-04" db="EMBL/GenBank/DDBJ databases">
        <title>Luteolibacter sp. 32A isolated from the skin of an Anderson's salamander (Ambystoma andersonii).</title>
        <authorList>
            <person name="Spergser J."/>
            <person name="Busse H.-J."/>
        </authorList>
    </citation>
    <scope>NUCLEOTIDE SEQUENCE</scope>
    <source>
        <strain evidence="3">32A</strain>
    </source>
</reference>
<dbReference type="Proteomes" id="UP000676169">
    <property type="component" value="Chromosome"/>
</dbReference>
<keyword evidence="1" id="KW-1133">Transmembrane helix</keyword>
<accession>A0A975J2D2</accession>
<keyword evidence="1" id="KW-0812">Transmembrane</keyword>
<evidence type="ECO:0000313" key="3">
    <source>
        <dbReference type="EMBL" id="QUE52768.1"/>
    </source>
</evidence>
<feature type="transmembrane region" description="Helical" evidence="1">
    <location>
        <begin position="67"/>
        <end position="84"/>
    </location>
</feature>
<evidence type="ECO:0000313" key="4">
    <source>
        <dbReference type="Proteomes" id="UP000676169"/>
    </source>
</evidence>
<dbReference type="KEGG" id="lamb:KBB96_07705"/>
<name>A0A975J2D2_9BACT</name>
<dbReference type="EMBL" id="CP073100">
    <property type="protein sequence ID" value="QUE52768.1"/>
    <property type="molecule type" value="Genomic_DNA"/>
</dbReference>
<evidence type="ECO:0000256" key="1">
    <source>
        <dbReference type="SAM" id="Phobius"/>
    </source>
</evidence>